<dbReference type="Proteomes" id="UP000030661">
    <property type="component" value="Unassembled WGS sequence"/>
</dbReference>
<sequence length="489" mass="55930">MYKLPELTSAEQISSAEKAAIDDVIARCLETHRQNRQRITQLTLESVTALTASEARAKELRRQGFFQRLWRHLTGKNLAVQTQIAFELAQAQYASQRTLQQLAEQHLLTFDVVTAVNNKLNTLTLDLEEELLRVYEVLKEFFASMRSELVSIHEQIDHLERNVNLLHWSHTIAYQRYQGLEYAELSQNARIVCVVNDFFQSTQGVWSTSDLMVLKATLAELGVEVKGTLTSRDFFETLLTQPALIERLFQGIPAVDLQQLQMFDAPLLKGIEKLQYLQEREAFLVESLLTILQNKGASISREEVQLTLLQHYLRQYADMRIEQEVNLFDFALELLVGLRLMVDLGQQVREEEAIREKAENPQTLSAPDAAEQSALDQRLLGRWRCEWYLPHLNYCSGQLEILRKIEAGHYLGRLSLDNVQLSEEAAIVVQGDRVQIECSNPSQATWPPDSFDLTLDRYADVMTGTSKHPRGFRGKITLTKDTKGDEVPV</sequence>
<reference evidence="1 2" key="1">
    <citation type="journal article" date="2015" name="PeerJ">
        <title>First genomic representation of candidate bacterial phylum KSB3 points to enhanced environmental sensing as a trigger of wastewater bulking.</title>
        <authorList>
            <person name="Sekiguchi Y."/>
            <person name="Ohashi A."/>
            <person name="Parks D.H."/>
            <person name="Yamauchi T."/>
            <person name="Tyson G.W."/>
            <person name="Hugenholtz P."/>
        </authorList>
    </citation>
    <scope>NUCLEOTIDE SEQUENCE [LARGE SCALE GENOMIC DNA]</scope>
</reference>
<name>A0A081BXK2_VECG1</name>
<protein>
    <submittedName>
        <fullName evidence="1">Uncharacterized protein</fullName>
    </submittedName>
</protein>
<organism evidence="1 2">
    <name type="scientific">Vecturithrix granuli</name>
    <dbReference type="NCBI Taxonomy" id="1499967"/>
    <lineage>
        <taxon>Bacteria</taxon>
        <taxon>Candidatus Moduliflexota</taxon>
        <taxon>Candidatus Vecturitrichia</taxon>
        <taxon>Candidatus Vecturitrichales</taxon>
        <taxon>Candidatus Vecturitrichaceae</taxon>
        <taxon>Candidatus Vecturithrix</taxon>
    </lineage>
</organism>
<dbReference type="HOGENOM" id="CLU_557429_0_0_0"/>
<proteinExistence type="predicted"/>
<accession>A0A081BXK2</accession>
<evidence type="ECO:0000313" key="2">
    <source>
        <dbReference type="Proteomes" id="UP000030661"/>
    </source>
</evidence>
<dbReference type="AlphaFoldDB" id="A0A081BXK2"/>
<dbReference type="EMBL" id="DF820465">
    <property type="protein sequence ID" value="GAK57057.1"/>
    <property type="molecule type" value="Genomic_DNA"/>
</dbReference>
<gene>
    <name evidence="1" type="ORF">U27_04021</name>
</gene>
<dbReference type="eggNOG" id="ENOG5033H5D">
    <property type="taxonomic scope" value="Bacteria"/>
</dbReference>
<keyword evidence="2" id="KW-1185">Reference proteome</keyword>
<evidence type="ECO:0000313" key="1">
    <source>
        <dbReference type="EMBL" id="GAK57057.1"/>
    </source>
</evidence>
<dbReference type="STRING" id="1499967.U27_04021"/>